<dbReference type="AlphaFoldDB" id="A0A0D9WVR1"/>
<proteinExistence type="predicted"/>
<organism evidence="2 3">
    <name type="scientific">Leersia perrieri</name>
    <dbReference type="NCBI Taxonomy" id="77586"/>
    <lineage>
        <taxon>Eukaryota</taxon>
        <taxon>Viridiplantae</taxon>
        <taxon>Streptophyta</taxon>
        <taxon>Embryophyta</taxon>
        <taxon>Tracheophyta</taxon>
        <taxon>Spermatophyta</taxon>
        <taxon>Magnoliopsida</taxon>
        <taxon>Liliopsida</taxon>
        <taxon>Poales</taxon>
        <taxon>Poaceae</taxon>
        <taxon>BOP clade</taxon>
        <taxon>Oryzoideae</taxon>
        <taxon>Oryzeae</taxon>
        <taxon>Oryzinae</taxon>
        <taxon>Leersia</taxon>
    </lineage>
</organism>
<evidence type="ECO:0000313" key="2">
    <source>
        <dbReference type="EnsemblPlants" id="LPERR07G03360.1"/>
    </source>
</evidence>
<reference evidence="2" key="3">
    <citation type="submission" date="2015-04" db="UniProtKB">
        <authorList>
            <consortium name="EnsemblPlants"/>
        </authorList>
    </citation>
    <scope>IDENTIFICATION</scope>
</reference>
<reference evidence="2 3" key="1">
    <citation type="submission" date="2012-08" db="EMBL/GenBank/DDBJ databases">
        <title>Oryza genome evolution.</title>
        <authorList>
            <person name="Wing R.A."/>
        </authorList>
    </citation>
    <scope>NUCLEOTIDE SEQUENCE</scope>
</reference>
<dbReference type="EnsemblPlants" id="LPERR07G03360.1">
    <property type="protein sequence ID" value="LPERR07G03360.1"/>
    <property type="gene ID" value="LPERR07G03360"/>
</dbReference>
<protein>
    <submittedName>
        <fullName evidence="2">Uncharacterized protein</fullName>
    </submittedName>
</protein>
<evidence type="ECO:0000256" key="1">
    <source>
        <dbReference type="SAM" id="MobiDB-lite"/>
    </source>
</evidence>
<feature type="compositionally biased region" description="Low complexity" evidence="1">
    <location>
        <begin position="1"/>
        <end position="13"/>
    </location>
</feature>
<keyword evidence="3" id="KW-1185">Reference proteome</keyword>
<feature type="compositionally biased region" description="Basic and acidic residues" evidence="1">
    <location>
        <begin position="19"/>
        <end position="78"/>
    </location>
</feature>
<reference evidence="3" key="2">
    <citation type="submission" date="2013-12" db="EMBL/GenBank/DDBJ databases">
        <authorList>
            <person name="Yu Y."/>
            <person name="Lee S."/>
            <person name="de Baynast K."/>
            <person name="Wissotski M."/>
            <person name="Liu L."/>
            <person name="Talag J."/>
            <person name="Goicoechea J."/>
            <person name="Angelova A."/>
            <person name="Jetty R."/>
            <person name="Kudrna D."/>
            <person name="Golser W."/>
            <person name="Rivera L."/>
            <person name="Zhang J."/>
            <person name="Wing R."/>
        </authorList>
    </citation>
    <scope>NUCLEOTIDE SEQUENCE</scope>
</reference>
<feature type="region of interest" description="Disordered" evidence="1">
    <location>
        <begin position="1"/>
        <end position="93"/>
    </location>
</feature>
<dbReference type="Gramene" id="LPERR07G03360.1">
    <property type="protein sequence ID" value="LPERR07G03360.1"/>
    <property type="gene ID" value="LPERR07G03360"/>
</dbReference>
<dbReference type="HOGENOM" id="CLU_726405_0_0_1"/>
<sequence length="381" mass="43874">MADGEGSSISGSSRSRKRKAEENQEERKAEEEPEIRSRKNKDEEKKPERKAEKEPVSRSRKHKGEEKLEDGKGEEQRRSRSRKRRREGGEKLRAEEQRRAFLLPGTSMLVVGSREDIIAHIANEGPLEDINFRIVDDLPLKEVASFWEMAIEKGNDRWRIQNPELLIAKESAYNFLETRVRSLIRWRNGVDAEIRSLGELVTVLEVEMAENEANPPPIPADYHPRRLHVPRLLINPERGTDHDCRSRSAILQQRLKKNELVGQPPYALYWTPDVAWRRELKARQAFRRMNRSFLKVKMDSLSELRDSLTVGIRSVMSMFSVQDHLGSAPLDYSALFRDVAPVTGYVDDTPLDDNEMILFQEEGVRGNGEPVVDDFFMSGSD</sequence>
<dbReference type="Proteomes" id="UP000032180">
    <property type="component" value="Chromosome 7"/>
</dbReference>
<evidence type="ECO:0000313" key="3">
    <source>
        <dbReference type="Proteomes" id="UP000032180"/>
    </source>
</evidence>
<accession>A0A0D9WVR1</accession>
<name>A0A0D9WVR1_9ORYZ</name>